<dbReference type="InterPro" id="IPR011990">
    <property type="entry name" value="TPR-like_helical_dom_sf"/>
</dbReference>
<proteinExistence type="predicted"/>
<dbReference type="Proteomes" id="UP000266861">
    <property type="component" value="Unassembled WGS sequence"/>
</dbReference>
<protein>
    <recommendedName>
        <fullName evidence="4">HCP-like protein</fullName>
    </recommendedName>
</protein>
<dbReference type="AlphaFoldDB" id="A0A397GZ01"/>
<sequence length="369" mass="41999">MEIPQIITTSHSNTNMNSHSTSPRQKIRSRSRNPSPTPRISKSRNVSPLPHLSYSRSQSPLRPHSRSQSPLPSLHASLSRCTSPMSSSVCSSISREESDAIKRIVDEIADKFIELKDKGHLDEKITKFIYENIISNDREPFQIYDWLSSNQNTVQHITLLGYFYLDSIGTDEDLKKSFNCFLTASKKDYPIAQDFLADCYNFGLGTIKNEELSFQWYNKAYEGGSINAEYELGECYKSGFGSKERNVKVALEHFKNSAKKGNISSMYWMGWCHEKGIGTNRDLNISISWYKKALKNGNLLAQNSLDKLQYKLNKSIKISSNPSSENDSEEENITIFSEEEEDNVDNESSSSLNQKEKSIEPKHLDESEK</sequence>
<gene>
    <name evidence="2" type="ORF">Glove_428g58</name>
</gene>
<evidence type="ECO:0000313" key="2">
    <source>
        <dbReference type="EMBL" id="RHZ54293.1"/>
    </source>
</evidence>
<dbReference type="InterPro" id="IPR052945">
    <property type="entry name" value="Mitotic_Regulator"/>
</dbReference>
<dbReference type="EMBL" id="PQFF01000379">
    <property type="protein sequence ID" value="RHZ54293.1"/>
    <property type="molecule type" value="Genomic_DNA"/>
</dbReference>
<organism evidence="2 3">
    <name type="scientific">Diversispora epigaea</name>
    <dbReference type="NCBI Taxonomy" id="1348612"/>
    <lineage>
        <taxon>Eukaryota</taxon>
        <taxon>Fungi</taxon>
        <taxon>Fungi incertae sedis</taxon>
        <taxon>Mucoromycota</taxon>
        <taxon>Glomeromycotina</taxon>
        <taxon>Glomeromycetes</taxon>
        <taxon>Diversisporales</taxon>
        <taxon>Diversisporaceae</taxon>
        <taxon>Diversispora</taxon>
    </lineage>
</organism>
<dbReference type="InterPro" id="IPR006597">
    <property type="entry name" value="Sel1-like"/>
</dbReference>
<keyword evidence="3" id="KW-1185">Reference proteome</keyword>
<dbReference type="PANTHER" id="PTHR43628">
    <property type="entry name" value="ACTIVATOR OF C KINASE PROTEIN 1-RELATED"/>
    <property type="match status" value="1"/>
</dbReference>
<comment type="caution">
    <text evidence="2">The sequence shown here is derived from an EMBL/GenBank/DDBJ whole genome shotgun (WGS) entry which is preliminary data.</text>
</comment>
<dbReference type="SMART" id="SM00671">
    <property type="entry name" value="SEL1"/>
    <property type="match status" value="4"/>
</dbReference>
<dbReference type="PANTHER" id="PTHR43628:SF1">
    <property type="entry name" value="CHITIN SYNTHASE REGULATORY FACTOR 2-RELATED"/>
    <property type="match status" value="1"/>
</dbReference>
<dbReference type="STRING" id="1348612.A0A397GZ01"/>
<feature type="compositionally biased region" description="Polar residues" evidence="1">
    <location>
        <begin position="54"/>
        <end position="71"/>
    </location>
</feature>
<feature type="compositionally biased region" description="Low complexity" evidence="1">
    <location>
        <begin position="8"/>
        <end position="22"/>
    </location>
</feature>
<dbReference type="Pfam" id="PF08238">
    <property type="entry name" value="Sel1"/>
    <property type="match status" value="4"/>
</dbReference>
<feature type="region of interest" description="Disordered" evidence="1">
    <location>
        <begin position="318"/>
        <end position="369"/>
    </location>
</feature>
<feature type="compositionally biased region" description="Basic and acidic residues" evidence="1">
    <location>
        <begin position="354"/>
        <end position="369"/>
    </location>
</feature>
<evidence type="ECO:0000313" key="3">
    <source>
        <dbReference type="Proteomes" id="UP000266861"/>
    </source>
</evidence>
<evidence type="ECO:0008006" key="4">
    <source>
        <dbReference type="Google" id="ProtNLM"/>
    </source>
</evidence>
<dbReference type="Gene3D" id="1.25.40.10">
    <property type="entry name" value="Tetratricopeptide repeat domain"/>
    <property type="match status" value="1"/>
</dbReference>
<evidence type="ECO:0000256" key="1">
    <source>
        <dbReference type="SAM" id="MobiDB-lite"/>
    </source>
</evidence>
<accession>A0A397GZ01</accession>
<feature type="region of interest" description="Disordered" evidence="1">
    <location>
        <begin position="1"/>
        <end position="84"/>
    </location>
</feature>
<dbReference type="SUPFAM" id="SSF81901">
    <property type="entry name" value="HCP-like"/>
    <property type="match status" value="1"/>
</dbReference>
<name>A0A397GZ01_9GLOM</name>
<dbReference type="OrthoDB" id="2384430at2759"/>
<feature type="compositionally biased region" description="Acidic residues" evidence="1">
    <location>
        <begin position="326"/>
        <end position="345"/>
    </location>
</feature>
<reference evidence="2 3" key="1">
    <citation type="submission" date="2018-08" db="EMBL/GenBank/DDBJ databases">
        <title>Genome and evolution of the arbuscular mycorrhizal fungus Diversispora epigaea (formerly Glomus versiforme) and its bacterial endosymbionts.</title>
        <authorList>
            <person name="Sun X."/>
            <person name="Fei Z."/>
            <person name="Harrison M."/>
        </authorList>
    </citation>
    <scope>NUCLEOTIDE SEQUENCE [LARGE SCALE GENOMIC DNA]</scope>
    <source>
        <strain evidence="2 3">IT104</strain>
    </source>
</reference>